<evidence type="ECO:0000313" key="2">
    <source>
        <dbReference type="Proteomes" id="UP001434883"/>
    </source>
</evidence>
<protein>
    <recommendedName>
        <fullName evidence="3">Secreted protein</fullName>
    </recommendedName>
</protein>
<proteinExistence type="predicted"/>
<keyword evidence="2" id="KW-1185">Reference proteome</keyword>
<organism evidence="1 2">
    <name type="scientific">Xenoophorus captivus</name>
    <dbReference type="NCBI Taxonomy" id="1517983"/>
    <lineage>
        <taxon>Eukaryota</taxon>
        <taxon>Metazoa</taxon>
        <taxon>Chordata</taxon>
        <taxon>Craniata</taxon>
        <taxon>Vertebrata</taxon>
        <taxon>Euteleostomi</taxon>
        <taxon>Actinopterygii</taxon>
        <taxon>Neopterygii</taxon>
        <taxon>Teleostei</taxon>
        <taxon>Neoteleostei</taxon>
        <taxon>Acanthomorphata</taxon>
        <taxon>Ovalentaria</taxon>
        <taxon>Atherinomorphae</taxon>
        <taxon>Cyprinodontiformes</taxon>
        <taxon>Goodeidae</taxon>
        <taxon>Xenoophorus</taxon>
    </lineage>
</organism>
<dbReference type="Proteomes" id="UP001434883">
    <property type="component" value="Unassembled WGS sequence"/>
</dbReference>
<dbReference type="EMBL" id="JAHRIN010000010">
    <property type="protein sequence ID" value="MEQ2190365.1"/>
    <property type="molecule type" value="Genomic_DNA"/>
</dbReference>
<evidence type="ECO:0000313" key="1">
    <source>
        <dbReference type="EMBL" id="MEQ2190365.1"/>
    </source>
</evidence>
<reference evidence="1 2" key="1">
    <citation type="submission" date="2021-06" db="EMBL/GenBank/DDBJ databases">
        <authorList>
            <person name="Palmer J.M."/>
        </authorList>
    </citation>
    <scope>NUCLEOTIDE SEQUENCE [LARGE SCALE GENOMIC DNA]</scope>
    <source>
        <strain evidence="1 2">XC_2019</strain>
        <tissue evidence="1">Muscle</tissue>
    </source>
</reference>
<accession>A0ABV0Q3J9</accession>
<comment type="caution">
    <text evidence="1">The sequence shown here is derived from an EMBL/GenBank/DDBJ whole genome shotgun (WGS) entry which is preliminary data.</text>
</comment>
<gene>
    <name evidence="1" type="ORF">XENOCAPTIV_000962</name>
</gene>
<name>A0ABV0Q3J9_9TELE</name>
<sequence>MVVWLPWIQLKSLCLFASKETSARLSPLFLSKAVWKRADVATAVLLFGYWRHRKSAVIPFPGCAGRRLMHLILKVPEKSVPEFNVVSMAVGPNTHQRGNSAVLEQGNILNMQNTGSC</sequence>
<evidence type="ECO:0008006" key="3">
    <source>
        <dbReference type="Google" id="ProtNLM"/>
    </source>
</evidence>